<name>A0A090D155_9BACT</name>
<organism evidence="1 2">
    <name type="scientific">Candidatus Criblamydia sequanensis CRIB-18</name>
    <dbReference type="NCBI Taxonomy" id="1437425"/>
    <lineage>
        <taxon>Bacteria</taxon>
        <taxon>Pseudomonadati</taxon>
        <taxon>Chlamydiota</taxon>
        <taxon>Chlamydiia</taxon>
        <taxon>Parachlamydiales</taxon>
        <taxon>Candidatus Criblamydiaceae</taxon>
        <taxon>Candidatus Criblamydia</taxon>
    </lineage>
</organism>
<dbReference type="AlphaFoldDB" id="A0A090D155"/>
<gene>
    <name evidence="1" type="ORF">CSEC_0503</name>
</gene>
<dbReference type="RefSeq" id="WP_041016845.1">
    <property type="nucleotide sequence ID" value="NZ_CCEJ010000003.1"/>
</dbReference>
<dbReference type="STRING" id="1437425.CSEC_0503"/>
<dbReference type="Proteomes" id="UP000031552">
    <property type="component" value="Unassembled WGS sequence"/>
</dbReference>
<keyword evidence="2" id="KW-1185">Reference proteome</keyword>
<reference evidence="1" key="2">
    <citation type="submission" date="2014-09" db="EMBL/GenBank/DDBJ databases">
        <title>Criblamydia sequanensis harbors a mega-plasmid encoding arsenite resistance.</title>
        <authorList>
            <person name="Bertelli C."/>
            <person name="Goesmann A."/>
            <person name="Greub G."/>
        </authorList>
    </citation>
    <scope>NUCLEOTIDE SEQUENCE [LARGE SCALE GENOMIC DNA]</scope>
    <source>
        <strain evidence="1">CRIB-18</strain>
    </source>
</reference>
<reference evidence="1" key="1">
    <citation type="submission" date="2013-12" db="EMBL/GenBank/DDBJ databases">
        <authorList>
            <person name="Linke B."/>
        </authorList>
    </citation>
    <scope>NUCLEOTIDE SEQUENCE [LARGE SCALE GENOMIC DNA]</scope>
    <source>
        <strain evidence="1">CRIB-18</strain>
    </source>
</reference>
<dbReference type="OrthoDB" id="21580at2"/>
<accession>A0A090D155</accession>
<dbReference type="eggNOG" id="ENOG5032YXD">
    <property type="taxonomic scope" value="Bacteria"/>
</dbReference>
<proteinExistence type="predicted"/>
<protein>
    <submittedName>
        <fullName evidence="1">Uncharacterized protein</fullName>
    </submittedName>
</protein>
<sequence>MSLHEDEHPFYGYDIIRKQEQEIVDGILAKYKGRKADDTLHKEIWNELQQAKYQGLLKMPFKVVFRRDESNLFPTYIEVILDTKV</sequence>
<dbReference type="EMBL" id="CCEJ010000003">
    <property type="protein sequence ID" value="CDR33338.1"/>
    <property type="molecule type" value="Genomic_DNA"/>
</dbReference>
<evidence type="ECO:0000313" key="1">
    <source>
        <dbReference type="EMBL" id="CDR33338.1"/>
    </source>
</evidence>
<comment type="caution">
    <text evidence="1">The sequence shown here is derived from an EMBL/GenBank/DDBJ whole genome shotgun (WGS) entry which is preliminary data.</text>
</comment>
<evidence type="ECO:0000313" key="2">
    <source>
        <dbReference type="Proteomes" id="UP000031552"/>
    </source>
</evidence>